<dbReference type="InterPro" id="IPR002406">
    <property type="entry name" value="C_natriurtcpep"/>
</dbReference>
<dbReference type="GO" id="GO:0005179">
    <property type="term" value="F:hormone activity"/>
    <property type="evidence" value="ECO:0007669"/>
    <property type="project" value="InterPro"/>
</dbReference>
<evidence type="ECO:0000313" key="7">
    <source>
        <dbReference type="Ensembl" id="ENSEEEP00000023124.2"/>
    </source>
</evidence>
<proteinExistence type="inferred from homology"/>
<dbReference type="OMA" id="CEHILCE"/>
<reference evidence="8" key="2">
    <citation type="journal article" date="2017" name="Sci. Adv.">
        <title>A tail of two voltages: Proteomic comparison of the three electric organs of the electric eel.</title>
        <authorList>
            <person name="Traeger L.L."/>
            <person name="Sabat G."/>
            <person name="Barrett-Wilt G.A."/>
            <person name="Wells G.B."/>
            <person name="Sussman M.R."/>
        </authorList>
    </citation>
    <scope>NUCLEOTIDE SEQUENCE [LARGE SCALE GENOMIC DNA]</scope>
</reference>
<keyword evidence="4" id="KW-0165">Cleavage on pair of basic residues</keyword>
<evidence type="ECO:0000313" key="8">
    <source>
        <dbReference type="Proteomes" id="UP000314983"/>
    </source>
</evidence>
<dbReference type="AlphaFoldDB" id="A0A4W4FG94"/>
<evidence type="ECO:0000256" key="1">
    <source>
        <dbReference type="ARBA" id="ARBA00004613"/>
    </source>
</evidence>
<dbReference type="PANTHER" id="PTHR12167:SF6">
    <property type="entry name" value="C-TYPE NATRIURETIC PEPTIDE 2-LIKE"/>
    <property type="match status" value="1"/>
</dbReference>
<dbReference type="GO" id="GO:0006182">
    <property type="term" value="P:cGMP biosynthetic process"/>
    <property type="evidence" value="ECO:0007669"/>
    <property type="project" value="TreeGrafter"/>
</dbReference>
<comment type="subcellular location">
    <subcellularLocation>
        <location evidence="1">Secreted</location>
    </subcellularLocation>
</comment>
<feature type="chain" id="PRO_5044295087" evidence="6">
    <location>
        <begin position="23"/>
        <end position="118"/>
    </location>
</feature>
<dbReference type="PANTHER" id="PTHR12167">
    <property type="entry name" value="C-TYPE NATRIURETIC PEPTIDE"/>
    <property type="match status" value="1"/>
</dbReference>
<dbReference type="Pfam" id="PF00212">
    <property type="entry name" value="ANP"/>
    <property type="match status" value="1"/>
</dbReference>
<dbReference type="GO" id="GO:0007168">
    <property type="term" value="P:receptor guanylyl cyclase signaling pathway"/>
    <property type="evidence" value="ECO:0007669"/>
    <property type="project" value="TreeGrafter"/>
</dbReference>
<keyword evidence="5" id="KW-0838">Vasoactive</keyword>
<reference evidence="7" key="3">
    <citation type="submission" date="2020-05" db="EMBL/GenBank/DDBJ databases">
        <title>Electrophorus electricus (electric eel) genome, fEleEle1, primary haplotype.</title>
        <authorList>
            <person name="Myers G."/>
            <person name="Meyer A."/>
            <person name="Fedrigo O."/>
            <person name="Formenti G."/>
            <person name="Rhie A."/>
            <person name="Tracey A."/>
            <person name="Sims Y."/>
            <person name="Jarvis E.D."/>
        </authorList>
    </citation>
    <scope>NUCLEOTIDE SEQUENCE [LARGE SCALE GENOMIC DNA]</scope>
</reference>
<evidence type="ECO:0000256" key="4">
    <source>
        <dbReference type="ARBA" id="ARBA00022685"/>
    </source>
</evidence>
<reference evidence="7" key="4">
    <citation type="submission" date="2025-08" db="UniProtKB">
        <authorList>
            <consortium name="Ensembl"/>
        </authorList>
    </citation>
    <scope>IDENTIFICATION</scope>
</reference>
<dbReference type="PRINTS" id="PR00713">
    <property type="entry name" value="CNATPEPTIDE"/>
</dbReference>
<keyword evidence="3" id="KW-0964">Secreted</keyword>
<feature type="signal peptide" evidence="6">
    <location>
        <begin position="1"/>
        <end position="22"/>
    </location>
</feature>
<dbReference type="SMART" id="SM00183">
    <property type="entry name" value="NAT_PEP"/>
    <property type="match status" value="1"/>
</dbReference>
<dbReference type="PRINTS" id="PR00710">
    <property type="entry name" value="NATPEPTIDES"/>
</dbReference>
<sequence>RVFSHLWCGSHLLLLVIDRLGADITLFLTHPEMVEGGVSVESSTPSWNVRHSLLVHDPGAEPPHAGPRLLLDFLNRQKKLRGRSRKSSARGCFGMKVDRIGALSGMGSFIRNPKCRES</sequence>
<reference evidence="7" key="5">
    <citation type="submission" date="2025-09" db="UniProtKB">
        <authorList>
            <consortium name="Ensembl"/>
        </authorList>
    </citation>
    <scope>IDENTIFICATION</scope>
</reference>
<keyword evidence="6" id="KW-0732">Signal</keyword>
<accession>A0A4W4FG94</accession>
<evidence type="ECO:0000256" key="3">
    <source>
        <dbReference type="ARBA" id="ARBA00022525"/>
    </source>
</evidence>
<keyword evidence="8" id="KW-1185">Reference proteome</keyword>
<dbReference type="Proteomes" id="UP000314983">
    <property type="component" value="Chromosome 22"/>
</dbReference>
<evidence type="ECO:0000256" key="2">
    <source>
        <dbReference type="ARBA" id="ARBA00009041"/>
    </source>
</evidence>
<dbReference type="GO" id="GO:0097746">
    <property type="term" value="P:blood vessel diameter maintenance"/>
    <property type="evidence" value="ECO:0007669"/>
    <property type="project" value="UniProtKB-KW"/>
</dbReference>
<comment type="similarity">
    <text evidence="2">Belongs to the natriuretic peptide family.</text>
</comment>
<dbReference type="GeneTree" id="ENSGT00990000204670"/>
<reference evidence="8" key="1">
    <citation type="journal article" date="2014" name="Science">
        <title>Nonhuman genetics. Genomic basis for the convergent evolution of electric organs.</title>
        <authorList>
            <person name="Gallant J.R."/>
            <person name="Traeger L.L."/>
            <person name="Volkening J.D."/>
            <person name="Moffett H."/>
            <person name="Chen P.H."/>
            <person name="Novina C.D."/>
            <person name="Phillips G.N.Jr."/>
            <person name="Anand R."/>
            <person name="Wells G.B."/>
            <person name="Pinch M."/>
            <person name="Guth R."/>
            <person name="Unguez G.A."/>
            <person name="Albert J.S."/>
            <person name="Zakon H.H."/>
            <person name="Samanta M.P."/>
            <person name="Sussman M.R."/>
        </authorList>
    </citation>
    <scope>NUCLEOTIDE SEQUENCE [LARGE SCALE GENOMIC DNA]</scope>
</reference>
<dbReference type="GO" id="GO:0005576">
    <property type="term" value="C:extracellular region"/>
    <property type="evidence" value="ECO:0007669"/>
    <property type="project" value="UniProtKB-SubCell"/>
</dbReference>
<evidence type="ECO:0000256" key="5">
    <source>
        <dbReference type="ARBA" id="ARBA00022858"/>
    </source>
</evidence>
<dbReference type="Ensembl" id="ENSEEET00000023380.2">
    <property type="protein sequence ID" value="ENSEEEP00000023124.2"/>
    <property type="gene ID" value="ENSEEEG00000011215.2"/>
</dbReference>
<name>A0A4W4FG94_ELEEL</name>
<protein>
    <submittedName>
        <fullName evidence="7">Uncharacterized protein</fullName>
    </submittedName>
</protein>
<dbReference type="InterPro" id="IPR000663">
    <property type="entry name" value="Natr_peptide"/>
</dbReference>
<evidence type="ECO:0000256" key="6">
    <source>
        <dbReference type="SAM" id="SignalP"/>
    </source>
</evidence>
<organism evidence="7 8">
    <name type="scientific">Electrophorus electricus</name>
    <name type="common">Electric eel</name>
    <name type="synonym">Gymnotus electricus</name>
    <dbReference type="NCBI Taxonomy" id="8005"/>
    <lineage>
        <taxon>Eukaryota</taxon>
        <taxon>Metazoa</taxon>
        <taxon>Chordata</taxon>
        <taxon>Craniata</taxon>
        <taxon>Vertebrata</taxon>
        <taxon>Euteleostomi</taxon>
        <taxon>Actinopterygii</taxon>
        <taxon>Neopterygii</taxon>
        <taxon>Teleostei</taxon>
        <taxon>Ostariophysi</taxon>
        <taxon>Gymnotiformes</taxon>
        <taxon>Gymnotoidei</taxon>
        <taxon>Gymnotidae</taxon>
        <taxon>Electrophorus</taxon>
    </lineage>
</organism>